<dbReference type="Proteomes" id="UP000504632">
    <property type="component" value="Chromosome 6"/>
</dbReference>
<evidence type="ECO:0000256" key="2">
    <source>
        <dbReference type="ARBA" id="ARBA00022490"/>
    </source>
</evidence>
<name>A0A6J2VL92_CHACN</name>
<dbReference type="RefSeq" id="XP_030632648.1">
    <property type="nucleotide sequence ID" value="XM_030776788.1"/>
</dbReference>
<dbReference type="Pfam" id="PF05729">
    <property type="entry name" value="NACHT"/>
    <property type="match status" value="1"/>
</dbReference>
<dbReference type="InterPro" id="IPR032675">
    <property type="entry name" value="LRR_dom_sf"/>
</dbReference>
<evidence type="ECO:0000313" key="9">
    <source>
        <dbReference type="Proteomes" id="UP000504632"/>
    </source>
</evidence>
<keyword evidence="6" id="KW-0067">ATP-binding</keyword>
<dbReference type="GeneID" id="115814068"/>
<dbReference type="GO" id="GO:0005737">
    <property type="term" value="C:cytoplasm"/>
    <property type="evidence" value="ECO:0007669"/>
    <property type="project" value="UniProtKB-SubCell"/>
</dbReference>
<dbReference type="SMART" id="SM01288">
    <property type="entry name" value="FISNA"/>
    <property type="match status" value="1"/>
</dbReference>
<dbReference type="PANTHER" id="PTHR24106">
    <property type="entry name" value="NACHT, LRR AND CARD DOMAINS-CONTAINING"/>
    <property type="match status" value="1"/>
</dbReference>
<proteinExistence type="predicted"/>
<organism evidence="9 10">
    <name type="scientific">Chanos chanos</name>
    <name type="common">Milkfish</name>
    <name type="synonym">Mugil chanos</name>
    <dbReference type="NCBI Taxonomy" id="29144"/>
    <lineage>
        <taxon>Eukaryota</taxon>
        <taxon>Metazoa</taxon>
        <taxon>Chordata</taxon>
        <taxon>Craniata</taxon>
        <taxon>Vertebrata</taxon>
        <taxon>Euteleostomi</taxon>
        <taxon>Actinopterygii</taxon>
        <taxon>Neopterygii</taxon>
        <taxon>Teleostei</taxon>
        <taxon>Ostariophysi</taxon>
        <taxon>Gonorynchiformes</taxon>
        <taxon>Chanidae</taxon>
        <taxon>Chanos</taxon>
    </lineage>
</organism>
<dbReference type="AlphaFoldDB" id="A0A6J2VL92"/>
<evidence type="ECO:0000256" key="7">
    <source>
        <dbReference type="SAM" id="MobiDB-lite"/>
    </source>
</evidence>
<dbReference type="InterPro" id="IPR041267">
    <property type="entry name" value="NLRP_HD2"/>
</dbReference>
<dbReference type="Gene3D" id="3.40.50.300">
    <property type="entry name" value="P-loop containing nucleotide triphosphate hydrolases"/>
    <property type="match status" value="1"/>
</dbReference>
<evidence type="ECO:0000256" key="6">
    <source>
        <dbReference type="ARBA" id="ARBA00022840"/>
    </source>
</evidence>
<dbReference type="Pfam" id="PF14484">
    <property type="entry name" value="FISNA"/>
    <property type="match status" value="1"/>
</dbReference>
<gene>
    <name evidence="10" type="primary">LOC115814068</name>
</gene>
<dbReference type="InParanoid" id="A0A6J2VL92"/>
<protein>
    <submittedName>
        <fullName evidence="10">NACHT, LRR and PYD domains-containing protein 12-like</fullName>
    </submittedName>
</protein>
<comment type="subcellular location">
    <subcellularLocation>
        <location evidence="1">Cytoplasm</location>
    </subcellularLocation>
</comment>
<evidence type="ECO:0000256" key="1">
    <source>
        <dbReference type="ARBA" id="ARBA00004496"/>
    </source>
</evidence>
<dbReference type="InterPro" id="IPR041075">
    <property type="entry name" value="NOD1/2_WH"/>
</dbReference>
<keyword evidence="4" id="KW-0677">Repeat</keyword>
<accession>A0A6J2VL92</accession>
<keyword evidence="3" id="KW-0433">Leucine-rich repeat</keyword>
<dbReference type="InterPro" id="IPR001611">
    <property type="entry name" value="Leu-rich_rpt"/>
</dbReference>
<dbReference type="SUPFAM" id="SSF52047">
    <property type="entry name" value="RNI-like"/>
    <property type="match status" value="1"/>
</dbReference>
<dbReference type="InterPro" id="IPR051261">
    <property type="entry name" value="NLR"/>
</dbReference>
<dbReference type="SUPFAM" id="SSF52540">
    <property type="entry name" value="P-loop containing nucleoside triphosphate hydrolases"/>
    <property type="match status" value="1"/>
</dbReference>
<keyword evidence="5" id="KW-0547">Nucleotide-binding</keyword>
<dbReference type="Pfam" id="PF17779">
    <property type="entry name" value="WHD_NOD2"/>
    <property type="match status" value="1"/>
</dbReference>
<dbReference type="FunFam" id="3.40.50.300:FF:000210">
    <property type="entry name" value="Si:dkey-16p6.1"/>
    <property type="match status" value="1"/>
</dbReference>
<dbReference type="InterPro" id="IPR029495">
    <property type="entry name" value="NACHT-assoc"/>
</dbReference>
<dbReference type="InterPro" id="IPR027417">
    <property type="entry name" value="P-loop_NTPase"/>
</dbReference>
<feature type="compositionally biased region" description="Basic and acidic residues" evidence="7">
    <location>
        <begin position="9"/>
        <end position="25"/>
    </location>
</feature>
<evidence type="ECO:0000259" key="8">
    <source>
        <dbReference type="SMART" id="SM01288"/>
    </source>
</evidence>
<dbReference type="GO" id="GO:0005524">
    <property type="term" value="F:ATP binding"/>
    <property type="evidence" value="ECO:0007669"/>
    <property type="project" value="UniProtKB-KW"/>
</dbReference>
<dbReference type="FunCoup" id="A0A6J2VL92">
    <property type="interactions" value="612"/>
</dbReference>
<dbReference type="FunFam" id="3.80.10.10:FF:000782">
    <property type="entry name" value="Si:ch211-196h16.4"/>
    <property type="match status" value="1"/>
</dbReference>
<keyword evidence="2" id="KW-0963">Cytoplasm</keyword>
<feature type="region of interest" description="Disordered" evidence="7">
    <location>
        <begin position="1"/>
        <end position="25"/>
    </location>
</feature>
<dbReference type="Pfam" id="PF17776">
    <property type="entry name" value="NLRC4_HD2"/>
    <property type="match status" value="1"/>
</dbReference>
<dbReference type="OrthoDB" id="120976at2759"/>
<dbReference type="Gene3D" id="3.80.10.10">
    <property type="entry name" value="Ribonuclease Inhibitor"/>
    <property type="match status" value="2"/>
</dbReference>
<evidence type="ECO:0000256" key="3">
    <source>
        <dbReference type="ARBA" id="ARBA00022614"/>
    </source>
</evidence>
<evidence type="ECO:0000313" key="10">
    <source>
        <dbReference type="RefSeq" id="XP_030632648.1"/>
    </source>
</evidence>
<dbReference type="Pfam" id="PF13516">
    <property type="entry name" value="LRR_6"/>
    <property type="match status" value="5"/>
</dbReference>
<evidence type="ECO:0000256" key="4">
    <source>
        <dbReference type="ARBA" id="ARBA00022737"/>
    </source>
</evidence>
<dbReference type="SMART" id="SM00368">
    <property type="entry name" value="LRR_RI"/>
    <property type="match status" value="10"/>
</dbReference>
<dbReference type="InterPro" id="IPR007111">
    <property type="entry name" value="NACHT_NTPase"/>
</dbReference>
<keyword evidence="9" id="KW-1185">Reference proteome</keyword>
<feature type="domain" description="FISNA" evidence="8">
    <location>
        <begin position="26"/>
        <end position="96"/>
    </location>
</feature>
<reference evidence="10" key="1">
    <citation type="submission" date="2025-08" db="UniProtKB">
        <authorList>
            <consortium name="RefSeq"/>
        </authorList>
    </citation>
    <scope>IDENTIFICATION</scope>
</reference>
<sequence>MNVSGDNDASGKPKRCDPTSAEEQHTLKSNLKKKFQYYFEENQGTSKPFSDIYTELYIIQGESEEVNSEHEVKQIKAASRRTATEDTPIKCNDIFKPLPGQDKPIKTVLTTGVTGIGKTVSVQKFILAWAEGKANQDIHFIFPLPFRELNLMKDQKHSLLSLLHDLPSESKVFDSNQHKALFIFDGLDECRLSLDFQSNKSLCDVTESTSVDVLLTNLIQGNMLPSALIWITSQPAAANLIPPQYVDQVTEIQGFSDPQKEDYFSKRISDQNLASRIISHMKSSRSLYIMCDIPVFCWISATVLERMLGEAETGEIPKTLTQMYTHYLLIETGKEMIFKFGRLAFQQLGKGKMIFFEEDLKECGIDIKEASVCSHLWTQIFREESGLYLGKVYCFAHQSIHKYLAALYVYLSFINNSTDVLGQREDIKPAAQFKHLSMYDLNMSAVDQALQSENGHLDLFLRFLLGLSLESNQIVLQGLLTQTDNNSDVNNETIKYIRKKIRENPPPEKSINLFHCLNELNDHSLMEEIQHYLKSENLAKSKLSPSQWSAVVFVLLSSDHELDVFDLRNYSALRPETSPIAPDEVLLRLRRVVAASKKAKLSGCKLTEKSCTVLASVLSSNSSRLRELDLSLNNLQDSGVRLLSTGLERIRCKLEILRLVYCGVTDEGCAALASALKSNPSQLRELNLYGNKIGESGKKLLFDIQDDPHYKLEILWLSASKLTDRSCNVLASVLSSKYSTLRELDLSDNNLKDSGVELLSAGLENPNCKLEILGLWNCKITEKSCEVLAKAFSTDSSRLKELNLTNNNLQDSGVKMLSTGLEKPQCKLEILRLVNCGFTDEGCAALASALRSNPSHLRELYLYGNKISNPGKKPLIALKEDLHNELEKLA</sequence>
<evidence type="ECO:0000256" key="5">
    <source>
        <dbReference type="ARBA" id="ARBA00022741"/>
    </source>
</evidence>